<evidence type="ECO:0000259" key="2">
    <source>
        <dbReference type="SMART" id="SM00357"/>
    </source>
</evidence>
<dbReference type="SUPFAM" id="SSF50249">
    <property type="entry name" value="Nucleic acid-binding proteins"/>
    <property type="match status" value="1"/>
</dbReference>
<keyword evidence="4" id="KW-1185">Reference proteome</keyword>
<accession>A0A813EDT4</accession>
<dbReference type="GO" id="GO:0003676">
    <property type="term" value="F:nucleic acid binding"/>
    <property type="evidence" value="ECO:0007669"/>
    <property type="project" value="InterPro"/>
</dbReference>
<gene>
    <name evidence="3" type="ORF">PGLA1383_LOCUS16846</name>
</gene>
<protein>
    <recommendedName>
        <fullName evidence="2">Cold-shock domain-containing protein</fullName>
    </recommendedName>
</protein>
<dbReference type="InterPro" id="IPR002059">
    <property type="entry name" value="CSP_DNA-bd"/>
</dbReference>
<feature type="domain" description="Cold-shock" evidence="2">
    <location>
        <begin position="53"/>
        <end position="117"/>
    </location>
</feature>
<dbReference type="EMBL" id="CAJNNV010010266">
    <property type="protein sequence ID" value="CAE8598442.1"/>
    <property type="molecule type" value="Genomic_DNA"/>
</dbReference>
<dbReference type="OrthoDB" id="446219at2759"/>
<dbReference type="Gene3D" id="2.40.50.140">
    <property type="entry name" value="Nucleic acid-binding proteins"/>
    <property type="match status" value="1"/>
</dbReference>
<dbReference type="CDD" id="cd04458">
    <property type="entry name" value="CSP_CDS"/>
    <property type="match status" value="1"/>
</dbReference>
<feature type="region of interest" description="Disordered" evidence="1">
    <location>
        <begin position="133"/>
        <end position="152"/>
    </location>
</feature>
<dbReference type="SMART" id="SM00357">
    <property type="entry name" value="CSP"/>
    <property type="match status" value="1"/>
</dbReference>
<comment type="caution">
    <text evidence="3">The sequence shown here is derived from an EMBL/GenBank/DDBJ whole genome shotgun (WGS) entry which is preliminary data.</text>
</comment>
<evidence type="ECO:0000313" key="4">
    <source>
        <dbReference type="Proteomes" id="UP000654075"/>
    </source>
</evidence>
<name>A0A813EDT4_POLGL</name>
<organism evidence="3 4">
    <name type="scientific">Polarella glacialis</name>
    <name type="common">Dinoflagellate</name>
    <dbReference type="NCBI Taxonomy" id="89957"/>
    <lineage>
        <taxon>Eukaryota</taxon>
        <taxon>Sar</taxon>
        <taxon>Alveolata</taxon>
        <taxon>Dinophyceae</taxon>
        <taxon>Suessiales</taxon>
        <taxon>Suessiaceae</taxon>
        <taxon>Polarella</taxon>
    </lineage>
</organism>
<sequence length="152" mass="15375">GGPGGPQGFPQGGAPGGSWGQGPCQGQGPGQGQGQGQGFRPPGGPPGLGAVLNGTVKSYSAKGFGFILCAELDHDVYFARESLTEGLRTANIAGTEVQFQLQRGLHGKPQATMLRPLNPATIAPSSYNRGYASPPPAWTSGPSLGQMAQGMT</sequence>
<dbReference type="Proteomes" id="UP000654075">
    <property type="component" value="Unassembled WGS sequence"/>
</dbReference>
<feature type="non-terminal residue" evidence="3">
    <location>
        <position position="152"/>
    </location>
</feature>
<evidence type="ECO:0000313" key="3">
    <source>
        <dbReference type="EMBL" id="CAE8598442.1"/>
    </source>
</evidence>
<dbReference type="Pfam" id="PF00313">
    <property type="entry name" value="CSD"/>
    <property type="match status" value="1"/>
</dbReference>
<feature type="non-terminal residue" evidence="3">
    <location>
        <position position="1"/>
    </location>
</feature>
<reference evidence="3" key="1">
    <citation type="submission" date="2021-02" db="EMBL/GenBank/DDBJ databases">
        <authorList>
            <person name="Dougan E. K."/>
            <person name="Rhodes N."/>
            <person name="Thang M."/>
            <person name="Chan C."/>
        </authorList>
    </citation>
    <scope>NUCLEOTIDE SEQUENCE</scope>
</reference>
<dbReference type="InterPro" id="IPR011129">
    <property type="entry name" value="CSD"/>
</dbReference>
<feature type="compositionally biased region" description="Gly residues" evidence="1">
    <location>
        <begin position="1"/>
        <end position="37"/>
    </location>
</feature>
<proteinExistence type="predicted"/>
<evidence type="ECO:0000256" key="1">
    <source>
        <dbReference type="SAM" id="MobiDB-lite"/>
    </source>
</evidence>
<feature type="region of interest" description="Disordered" evidence="1">
    <location>
        <begin position="1"/>
        <end position="49"/>
    </location>
</feature>
<dbReference type="AlphaFoldDB" id="A0A813EDT4"/>
<dbReference type="InterPro" id="IPR012340">
    <property type="entry name" value="NA-bd_OB-fold"/>
</dbReference>